<dbReference type="EMBL" id="BMAO01039757">
    <property type="protein sequence ID" value="GFR33488.1"/>
    <property type="molecule type" value="Genomic_DNA"/>
</dbReference>
<name>A0A8X6JP94_TRICU</name>
<dbReference type="AlphaFoldDB" id="A0A8X6JP94"/>
<organism evidence="1 2">
    <name type="scientific">Trichonephila clavata</name>
    <name type="common">Joro spider</name>
    <name type="synonym">Nephila clavata</name>
    <dbReference type="NCBI Taxonomy" id="2740835"/>
    <lineage>
        <taxon>Eukaryota</taxon>
        <taxon>Metazoa</taxon>
        <taxon>Ecdysozoa</taxon>
        <taxon>Arthropoda</taxon>
        <taxon>Chelicerata</taxon>
        <taxon>Arachnida</taxon>
        <taxon>Araneae</taxon>
        <taxon>Araneomorphae</taxon>
        <taxon>Entelegynae</taxon>
        <taxon>Araneoidea</taxon>
        <taxon>Nephilidae</taxon>
        <taxon>Trichonephila</taxon>
    </lineage>
</organism>
<evidence type="ECO:0000313" key="2">
    <source>
        <dbReference type="Proteomes" id="UP000887116"/>
    </source>
</evidence>
<keyword evidence="2" id="KW-1185">Reference proteome</keyword>
<gene>
    <name evidence="1" type="ORF">TNCT_298771</name>
</gene>
<dbReference type="Proteomes" id="UP000887116">
    <property type="component" value="Unassembled WGS sequence"/>
</dbReference>
<reference evidence="1" key="1">
    <citation type="submission" date="2020-07" db="EMBL/GenBank/DDBJ databases">
        <title>Multicomponent nature underlies the extraordinary mechanical properties of spider dragline silk.</title>
        <authorList>
            <person name="Kono N."/>
            <person name="Nakamura H."/>
            <person name="Mori M."/>
            <person name="Yoshida Y."/>
            <person name="Ohtoshi R."/>
            <person name="Malay A.D."/>
            <person name="Moran D.A.P."/>
            <person name="Tomita M."/>
            <person name="Numata K."/>
            <person name="Arakawa K."/>
        </authorList>
    </citation>
    <scope>NUCLEOTIDE SEQUENCE</scope>
</reference>
<sequence>MSAVVNSLTTYTSSNIEKNPLLDFIVPLAEVLMASGKLSAQHQCHSRNWTPIQNITKPIQSWLICLQIFKINLSAPLIARVFYVFKNLY</sequence>
<accession>A0A8X6JP94</accession>
<proteinExistence type="predicted"/>
<comment type="caution">
    <text evidence="1">The sequence shown here is derived from an EMBL/GenBank/DDBJ whole genome shotgun (WGS) entry which is preliminary data.</text>
</comment>
<evidence type="ECO:0000313" key="1">
    <source>
        <dbReference type="EMBL" id="GFR33488.1"/>
    </source>
</evidence>
<protein>
    <submittedName>
        <fullName evidence="1">Uncharacterized protein</fullName>
    </submittedName>
</protein>